<keyword evidence="10 14" id="KW-0472">Membrane</keyword>
<keyword evidence="2" id="KW-0813">Transport</keyword>
<dbReference type="PANTHER" id="PTHR10217">
    <property type="entry name" value="VOLTAGE AND LIGAND GATED POTASSIUM CHANNEL"/>
    <property type="match status" value="1"/>
</dbReference>
<feature type="transmembrane region" description="Helical" evidence="14">
    <location>
        <begin position="246"/>
        <end position="266"/>
    </location>
</feature>
<keyword evidence="4 14" id="KW-0812">Transmembrane</keyword>
<evidence type="ECO:0000256" key="14">
    <source>
        <dbReference type="SAM" id="Phobius"/>
    </source>
</evidence>
<dbReference type="InterPro" id="IPR003938">
    <property type="entry name" value="K_chnl_volt-dep_EAG/ELK/ERG"/>
</dbReference>
<dbReference type="eggNOG" id="KOG0500">
    <property type="taxonomic scope" value="Eukaryota"/>
</dbReference>
<keyword evidence="3" id="KW-0633">Potassium transport</keyword>
<dbReference type="SUPFAM" id="SSF51206">
    <property type="entry name" value="cAMP-binding domain-like"/>
    <property type="match status" value="1"/>
</dbReference>
<evidence type="ECO:0000313" key="16">
    <source>
        <dbReference type="EMBL" id="ETW08778.1"/>
    </source>
</evidence>
<gene>
    <name evidence="16" type="ORF">H310_01294</name>
</gene>
<dbReference type="Gene3D" id="1.10.287.70">
    <property type="match status" value="1"/>
</dbReference>
<dbReference type="PRINTS" id="PR01463">
    <property type="entry name" value="EAGCHANLFMLY"/>
</dbReference>
<proteinExistence type="predicted"/>
<dbReference type="Pfam" id="PF00027">
    <property type="entry name" value="cNMP_binding"/>
    <property type="match status" value="1"/>
</dbReference>
<dbReference type="InterPro" id="IPR014710">
    <property type="entry name" value="RmlC-like_jellyroll"/>
</dbReference>
<organism evidence="16">
    <name type="scientific">Aphanomyces invadans</name>
    <dbReference type="NCBI Taxonomy" id="157072"/>
    <lineage>
        <taxon>Eukaryota</taxon>
        <taxon>Sar</taxon>
        <taxon>Stramenopiles</taxon>
        <taxon>Oomycota</taxon>
        <taxon>Saprolegniomycetes</taxon>
        <taxon>Saprolegniales</taxon>
        <taxon>Verrucalvaceae</taxon>
        <taxon>Aphanomyces</taxon>
    </lineage>
</organism>
<feature type="transmembrane region" description="Helical" evidence="14">
    <location>
        <begin position="353"/>
        <end position="375"/>
    </location>
</feature>
<feature type="coiled-coil region" evidence="12">
    <location>
        <begin position="761"/>
        <end position="788"/>
    </location>
</feature>
<evidence type="ECO:0000256" key="3">
    <source>
        <dbReference type="ARBA" id="ARBA00022538"/>
    </source>
</evidence>
<keyword evidence="11" id="KW-0407">Ion channel</keyword>
<evidence type="ECO:0000256" key="12">
    <source>
        <dbReference type="SAM" id="Coils"/>
    </source>
</evidence>
<feature type="region of interest" description="Disordered" evidence="13">
    <location>
        <begin position="648"/>
        <end position="682"/>
    </location>
</feature>
<dbReference type="PROSITE" id="PS50042">
    <property type="entry name" value="CNMP_BINDING_3"/>
    <property type="match status" value="1"/>
</dbReference>
<dbReference type="Gene3D" id="2.60.120.10">
    <property type="entry name" value="Jelly Rolls"/>
    <property type="match status" value="1"/>
</dbReference>
<feature type="transmembrane region" description="Helical" evidence="14">
    <location>
        <begin position="395"/>
        <end position="415"/>
    </location>
</feature>
<comment type="subcellular location">
    <subcellularLocation>
        <location evidence="1">Membrane</location>
        <topology evidence="1">Multi-pass membrane protein</topology>
    </subcellularLocation>
</comment>
<feature type="transmembrane region" description="Helical" evidence="14">
    <location>
        <begin position="427"/>
        <end position="448"/>
    </location>
</feature>
<keyword evidence="6" id="KW-0851">Voltage-gated channel</keyword>
<dbReference type="InterPro" id="IPR018490">
    <property type="entry name" value="cNMP-bd_dom_sf"/>
</dbReference>
<dbReference type="AlphaFoldDB" id="A0A024USY5"/>
<dbReference type="PROSITE" id="PS00888">
    <property type="entry name" value="CNMP_BINDING_1"/>
    <property type="match status" value="1"/>
</dbReference>
<evidence type="ECO:0000256" key="2">
    <source>
        <dbReference type="ARBA" id="ARBA00022448"/>
    </source>
</evidence>
<dbReference type="InterPro" id="IPR005821">
    <property type="entry name" value="Ion_trans_dom"/>
</dbReference>
<dbReference type="CDD" id="cd00038">
    <property type="entry name" value="CAP_ED"/>
    <property type="match status" value="1"/>
</dbReference>
<evidence type="ECO:0000256" key="9">
    <source>
        <dbReference type="ARBA" id="ARBA00023065"/>
    </source>
</evidence>
<dbReference type="Pfam" id="PF00520">
    <property type="entry name" value="Ion_trans"/>
    <property type="match status" value="1"/>
</dbReference>
<dbReference type="SMART" id="SM00100">
    <property type="entry name" value="cNMP"/>
    <property type="match status" value="1"/>
</dbReference>
<dbReference type="RefSeq" id="XP_008862583.1">
    <property type="nucleotide sequence ID" value="XM_008864361.1"/>
</dbReference>
<dbReference type="EMBL" id="KI913953">
    <property type="protein sequence ID" value="ETW08778.1"/>
    <property type="molecule type" value="Genomic_DNA"/>
</dbReference>
<keyword evidence="12" id="KW-0175">Coiled coil</keyword>
<dbReference type="InterPro" id="IPR050818">
    <property type="entry name" value="KCNH_animal-type"/>
</dbReference>
<dbReference type="GO" id="GO:0042391">
    <property type="term" value="P:regulation of membrane potential"/>
    <property type="evidence" value="ECO:0007669"/>
    <property type="project" value="TreeGrafter"/>
</dbReference>
<evidence type="ECO:0000256" key="1">
    <source>
        <dbReference type="ARBA" id="ARBA00004141"/>
    </source>
</evidence>
<feature type="domain" description="Cyclic nucleotide-binding" evidence="15">
    <location>
        <begin position="531"/>
        <end position="647"/>
    </location>
</feature>
<accession>A0A024USY5</accession>
<keyword evidence="9" id="KW-0406">Ion transport</keyword>
<evidence type="ECO:0000256" key="4">
    <source>
        <dbReference type="ARBA" id="ARBA00022692"/>
    </source>
</evidence>
<dbReference type="GO" id="GO:0034702">
    <property type="term" value="C:monoatomic ion channel complex"/>
    <property type="evidence" value="ECO:0007669"/>
    <property type="project" value="UniProtKB-KW"/>
</dbReference>
<dbReference type="GO" id="GO:0005249">
    <property type="term" value="F:voltage-gated potassium channel activity"/>
    <property type="evidence" value="ECO:0007669"/>
    <property type="project" value="InterPro"/>
</dbReference>
<dbReference type="PANTHER" id="PTHR10217:SF435">
    <property type="entry name" value="POTASSIUM VOLTAGE-GATED CHANNEL PROTEIN EAG"/>
    <property type="match status" value="1"/>
</dbReference>
<dbReference type="InterPro" id="IPR018488">
    <property type="entry name" value="cNMP-bd_CS"/>
</dbReference>
<keyword evidence="5" id="KW-0631">Potassium channel</keyword>
<feature type="compositionally biased region" description="Basic and acidic residues" evidence="13">
    <location>
        <begin position="649"/>
        <end position="661"/>
    </location>
</feature>
<dbReference type="STRING" id="157072.A0A024USY5"/>
<keyword evidence="7" id="KW-0630">Potassium</keyword>
<evidence type="ECO:0000256" key="7">
    <source>
        <dbReference type="ARBA" id="ARBA00022958"/>
    </source>
</evidence>
<dbReference type="VEuPathDB" id="FungiDB:H310_01294"/>
<evidence type="ECO:0000259" key="15">
    <source>
        <dbReference type="PROSITE" id="PS50042"/>
    </source>
</evidence>
<dbReference type="GO" id="GO:0005886">
    <property type="term" value="C:plasma membrane"/>
    <property type="evidence" value="ECO:0007669"/>
    <property type="project" value="TreeGrafter"/>
</dbReference>
<evidence type="ECO:0000256" key="13">
    <source>
        <dbReference type="SAM" id="MobiDB-lite"/>
    </source>
</evidence>
<protein>
    <recommendedName>
        <fullName evidence="15">Cyclic nucleotide-binding domain-containing protein</fullName>
    </recommendedName>
</protein>
<evidence type="ECO:0000256" key="10">
    <source>
        <dbReference type="ARBA" id="ARBA00023136"/>
    </source>
</evidence>
<dbReference type="OrthoDB" id="426293at2759"/>
<evidence type="ECO:0000256" key="8">
    <source>
        <dbReference type="ARBA" id="ARBA00022989"/>
    </source>
</evidence>
<sequence>MLPSRAKSMPNGGWMESPSVNGTNHGGIDDSSHLDHIASQLTMPEADGEAPVVSAYMTRQAERAEITGLSPMEEMRLAHGELAAKAAKKRNLDDLPVATSFHLNHFLQVPPVKKVLKRMQTSVTGMSGSNISRRRDGFRNAPSVVCEAEVKRITQELANNIDDMTAEQAMNFVQSVQQRENIIKMRVDDYDAKRVPWYLISPASKFRVRWDILSVVLIIYNGFYIPFSIAFGRNNSMPVLELLDRFQVGFSVLYFMDVIVNFFSAYEARGRLEIRWSAIVKRYLQTWFFIDVLSAMPAEAIYLACLPYTSEPDARLNKYFKFLRIIKLTRMLGFTHILNRVEYALLIKSNQSGLMKFFLLVCLTSHWFSCFFFFISDTVPGGWVDRHHLQHMPIYDQYVNAFYWSIMTMTTVGYGDVTGQNTHERGFSIFAMVVGAWIFAYGITNVVATVANLNPNDTEFQHKMDGINNFMERRDLPMELRSEIREFFLNSRLSTENKLKNESKILSELSALLRSKIALAINDSVLNKMPFFEGADHNFLMELALSMKMVCFPPHEEVIVEGEIGQEMFFIFRGAVEVMKDGEQIAVLGEQQYFGEMAIMNTNCTRLATIRTLCFCELRMLTRQKFLVALSHFPSMRKRIARIIHRRQTTHDQEMVRRKSADLTGPQMPTSTSSLKKLPRGGLIRQGSANPTVMENLAASMVQSSRSLLEKKGPDIFTLEPDNIVGSTMQRISQMNVVPNGRSDDVLADDAPADSDMRQIIQALLDQQEALLAEVTKLEDKVRALTRSTPDSDLI</sequence>
<evidence type="ECO:0000256" key="6">
    <source>
        <dbReference type="ARBA" id="ARBA00022882"/>
    </source>
</evidence>
<reference evidence="16" key="1">
    <citation type="submission" date="2013-12" db="EMBL/GenBank/DDBJ databases">
        <title>The Genome Sequence of Aphanomyces invadans NJM9701.</title>
        <authorList>
            <consortium name="The Broad Institute Genomics Platform"/>
            <person name="Russ C."/>
            <person name="Tyler B."/>
            <person name="van West P."/>
            <person name="Dieguez-Uribeondo J."/>
            <person name="Young S.K."/>
            <person name="Zeng Q."/>
            <person name="Gargeya S."/>
            <person name="Fitzgerald M."/>
            <person name="Abouelleil A."/>
            <person name="Alvarado L."/>
            <person name="Chapman S.B."/>
            <person name="Gainer-Dewar J."/>
            <person name="Goldberg J."/>
            <person name="Griggs A."/>
            <person name="Gujja S."/>
            <person name="Hansen M."/>
            <person name="Howarth C."/>
            <person name="Imamovic A."/>
            <person name="Ireland A."/>
            <person name="Larimer J."/>
            <person name="McCowan C."/>
            <person name="Murphy C."/>
            <person name="Pearson M."/>
            <person name="Poon T.W."/>
            <person name="Priest M."/>
            <person name="Roberts A."/>
            <person name="Saif S."/>
            <person name="Shea T."/>
            <person name="Sykes S."/>
            <person name="Wortman J."/>
            <person name="Nusbaum C."/>
            <person name="Birren B."/>
        </authorList>
    </citation>
    <scope>NUCLEOTIDE SEQUENCE [LARGE SCALE GENOMIC DNA]</scope>
    <source>
        <strain evidence="16">NJM9701</strain>
    </source>
</reference>
<dbReference type="GeneID" id="20078344"/>
<evidence type="ECO:0000256" key="11">
    <source>
        <dbReference type="ARBA" id="ARBA00023303"/>
    </source>
</evidence>
<feature type="region of interest" description="Disordered" evidence="13">
    <location>
        <begin position="1"/>
        <end position="30"/>
    </location>
</feature>
<feature type="transmembrane region" description="Helical" evidence="14">
    <location>
        <begin position="212"/>
        <end position="231"/>
    </location>
</feature>
<dbReference type="Gene3D" id="1.10.287.630">
    <property type="entry name" value="Helix hairpin bin"/>
    <property type="match status" value="1"/>
</dbReference>
<name>A0A024USY5_9STRA</name>
<evidence type="ECO:0000256" key="5">
    <source>
        <dbReference type="ARBA" id="ARBA00022826"/>
    </source>
</evidence>
<keyword evidence="8 14" id="KW-1133">Transmembrane helix</keyword>
<dbReference type="SUPFAM" id="SSF81324">
    <property type="entry name" value="Voltage-gated potassium channels"/>
    <property type="match status" value="1"/>
</dbReference>
<dbReference type="InterPro" id="IPR000595">
    <property type="entry name" value="cNMP-bd_dom"/>
</dbReference>